<dbReference type="PANTHER" id="PTHR32161:SF26">
    <property type="entry name" value="OS03G0403400 PROTEIN"/>
    <property type="match status" value="1"/>
</dbReference>
<dbReference type="Gene3D" id="2.120.10.30">
    <property type="entry name" value="TolB, C-terminal domain"/>
    <property type="match status" value="2"/>
</dbReference>
<dbReference type="PANTHER" id="PTHR32161">
    <property type="entry name" value="DPP6 N-TERMINAL DOMAIN-LIKE PROTEIN"/>
    <property type="match status" value="1"/>
</dbReference>
<dbReference type="AlphaFoldDB" id="A0A0E0BRZ9"/>
<evidence type="ECO:0000256" key="1">
    <source>
        <dbReference type="SAM" id="MobiDB-lite"/>
    </source>
</evidence>
<dbReference type="Pfam" id="PF07676">
    <property type="entry name" value="PD40"/>
    <property type="match status" value="2"/>
</dbReference>
<sequence>MGGESRGSIAFFATYRPPVPLDIFSCPVPPSSAHDELRLSDGDSYNYNGRPIPPAALKTLLRRPSVASKLGRLSADVDVDVDAGRVSGLVFVSERKDGLETLHVALRFAGDDKPKVLALADIFGDADFCGVRMEDVGGVGGGYKKGSRTVDHSLVYVSTKEPVKDRRRPWTVVYKTNLKTGNTERLTPADAFDLSPAVSPSGKRVAVASFQGKPWDGEVEDLQTDIYLMNADKPPLGRSPQPVIRNGGWPTWGSDDVLFFHRRVDTGRVIPLPSSKRHERYWSVFRYTISTGEIARVTPEGLDAVTPAAISETKVAVATIRQKSELTDERRSPAQHRHIEIFDITGESVQITLKTRPLADHFNPFVLDGGSRMGYHRCTSELLQEGEGSIPRHFHKLQSPHEDVGLFRVSGVFPTISKDGSMLAFVDNEFKAVWVADNQGLRIIHKCTGPNSVFSPMWNQKKDTLYVCMGPSFSAKDPLEIHAFFDVSQRTGRRHRHRRLTEGGFNNAFPSSSPDGSRFVFRSTRDHMDDDPKKRSKNLYIMEDGELGEGGGRGVTRLTFGGRVTDTHCQWSPRGDWVVFASNRGKPDGLPDADPDDKPDGLGYFAVYLVSVSKPDVVVRVIRSAGDTIAGHVNHPVFSPDMRSIAVTSDLAAVSADPISLPLFVHSVRPYGDIFVVDIDPDDIEKNKDVDAFRRVTHSRYENSTPAWTMFATDDPHAQWNVLVTNRDIISYKPACPYAYPGGGESWHMTGHLCLGQHKRCC</sequence>
<dbReference type="SUPFAM" id="SSF82171">
    <property type="entry name" value="DPP6 N-terminal domain-like"/>
    <property type="match status" value="1"/>
</dbReference>
<dbReference type="InterPro" id="IPR011042">
    <property type="entry name" value="6-blade_b-propeller_TolB-like"/>
</dbReference>
<dbReference type="Proteomes" id="UP000026961">
    <property type="component" value="Chromosome 12"/>
</dbReference>
<feature type="compositionally biased region" description="Basic and acidic residues" evidence="1">
    <location>
        <begin position="523"/>
        <end position="533"/>
    </location>
</feature>
<accession>A0A0E0BRZ9</accession>
<evidence type="ECO:0000313" key="3">
    <source>
        <dbReference type="Proteomes" id="UP000026961"/>
    </source>
</evidence>
<dbReference type="HOGENOM" id="CLU_011311_2_0_1"/>
<reference evidence="2" key="2">
    <citation type="submission" date="2018-05" db="EMBL/GenBank/DDBJ databases">
        <title>OgluRS3 (Oryza glumaepatula Reference Sequence Version 3).</title>
        <authorList>
            <person name="Zhang J."/>
            <person name="Kudrna D."/>
            <person name="Lee S."/>
            <person name="Talag J."/>
            <person name="Welchert J."/>
            <person name="Wing R.A."/>
        </authorList>
    </citation>
    <scope>NUCLEOTIDE SEQUENCE [LARGE SCALE GENOMIC DNA]</scope>
</reference>
<dbReference type="STRING" id="40148.A0A0E0BRZ9"/>
<dbReference type="EnsemblPlants" id="OGLUM12G11450.1">
    <property type="protein sequence ID" value="OGLUM12G11450.1"/>
    <property type="gene ID" value="OGLUM12G11450"/>
</dbReference>
<reference evidence="2" key="1">
    <citation type="submission" date="2015-04" db="UniProtKB">
        <authorList>
            <consortium name="EnsemblPlants"/>
        </authorList>
    </citation>
    <scope>IDENTIFICATION</scope>
</reference>
<proteinExistence type="predicted"/>
<dbReference type="InterPro" id="IPR011659">
    <property type="entry name" value="WD40"/>
</dbReference>
<keyword evidence="3" id="KW-1185">Reference proteome</keyword>
<name>A0A0E0BRZ9_9ORYZ</name>
<dbReference type="Gramene" id="OGLUM12G11450.1">
    <property type="protein sequence ID" value="OGLUM12G11450.1"/>
    <property type="gene ID" value="OGLUM12G11450"/>
</dbReference>
<feature type="region of interest" description="Disordered" evidence="1">
    <location>
        <begin position="502"/>
        <end position="536"/>
    </location>
</feature>
<organism evidence="2">
    <name type="scientific">Oryza glumipatula</name>
    <dbReference type="NCBI Taxonomy" id="40148"/>
    <lineage>
        <taxon>Eukaryota</taxon>
        <taxon>Viridiplantae</taxon>
        <taxon>Streptophyta</taxon>
        <taxon>Embryophyta</taxon>
        <taxon>Tracheophyta</taxon>
        <taxon>Spermatophyta</taxon>
        <taxon>Magnoliopsida</taxon>
        <taxon>Liliopsida</taxon>
        <taxon>Poales</taxon>
        <taxon>Poaceae</taxon>
        <taxon>BOP clade</taxon>
        <taxon>Oryzoideae</taxon>
        <taxon>Oryzeae</taxon>
        <taxon>Oryzinae</taxon>
        <taxon>Oryza</taxon>
    </lineage>
</organism>
<dbReference type="eggNOG" id="ENOG502SHXZ">
    <property type="taxonomic scope" value="Eukaryota"/>
</dbReference>
<evidence type="ECO:0008006" key="4">
    <source>
        <dbReference type="Google" id="ProtNLM"/>
    </source>
</evidence>
<protein>
    <recommendedName>
        <fullName evidence="4">Dipeptidylpeptidase IV N-terminal domain-containing protein</fullName>
    </recommendedName>
</protein>
<evidence type="ECO:0000313" key="2">
    <source>
        <dbReference type="EnsemblPlants" id="OGLUM12G11450.1"/>
    </source>
</evidence>